<feature type="domain" description="Redoxin" evidence="3">
    <location>
        <begin position="46"/>
        <end position="168"/>
    </location>
</feature>
<keyword evidence="5" id="KW-1185">Reference proteome</keyword>
<dbReference type="PROSITE" id="PS00194">
    <property type="entry name" value="THIOREDOXIN_1"/>
    <property type="match status" value="1"/>
</dbReference>
<evidence type="ECO:0000256" key="1">
    <source>
        <dbReference type="ARBA" id="ARBA00004196"/>
    </source>
</evidence>
<name>A0ABS7B8J7_9ACTN</name>
<dbReference type="InterPro" id="IPR017937">
    <property type="entry name" value="Thioredoxin_CS"/>
</dbReference>
<dbReference type="Gene3D" id="3.40.30.10">
    <property type="entry name" value="Glutaredoxin"/>
    <property type="match status" value="1"/>
</dbReference>
<dbReference type="SUPFAM" id="SSF52833">
    <property type="entry name" value="Thioredoxin-like"/>
    <property type="match status" value="1"/>
</dbReference>
<dbReference type="Proteomes" id="UP001519863">
    <property type="component" value="Unassembled WGS sequence"/>
</dbReference>
<proteinExistence type="predicted"/>
<comment type="subcellular location">
    <subcellularLocation>
        <location evidence="1">Cell envelope</location>
    </subcellularLocation>
</comment>
<evidence type="ECO:0000256" key="2">
    <source>
        <dbReference type="ARBA" id="ARBA00022748"/>
    </source>
</evidence>
<dbReference type="Pfam" id="PF08534">
    <property type="entry name" value="Redoxin"/>
    <property type="match status" value="1"/>
</dbReference>
<keyword evidence="2" id="KW-0201">Cytochrome c-type biogenesis</keyword>
<evidence type="ECO:0000259" key="3">
    <source>
        <dbReference type="Pfam" id="PF08534"/>
    </source>
</evidence>
<evidence type="ECO:0000313" key="4">
    <source>
        <dbReference type="EMBL" id="MBW6437242.1"/>
    </source>
</evidence>
<dbReference type="InterPro" id="IPR013740">
    <property type="entry name" value="Redoxin"/>
</dbReference>
<protein>
    <recommendedName>
        <fullName evidence="3">Redoxin domain-containing protein</fullName>
    </recommendedName>
</protein>
<accession>A0ABS7B8J7</accession>
<dbReference type="InterPro" id="IPR036249">
    <property type="entry name" value="Thioredoxin-like_sf"/>
</dbReference>
<comment type="caution">
    <text evidence="4">The sequence shown here is derived from an EMBL/GenBank/DDBJ whole genome shotgun (WGS) entry which is preliminary data.</text>
</comment>
<dbReference type="EMBL" id="JAHXZI010000014">
    <property type="protein sequence ID" value="MBW6437242.1"/>
    <property type="molecule type" value="Genomic_DNA"/>
</dbReference>
<reference evidence="4 5" key="1">
    <citation type="journal article" date="2013" name="Antonie Van Leeuwenhoek">
        <title>Actinoplanes hulinensis sp. nov., a novel actinomycete isolated from soybean root (Glycine max (L.) Merr).</title>
        <authorList>
            <person name="Shen Y."/>
            <person name="Liu C."/>
            <person name="Wang X."/>
            <person name="Zhao J."/>
            <person name="Jia F."/>
            <person name="Zhang Y."/>
            <person name="Wang L."/>
            <person name="Yang D."/>
            <person name="Xiang W."/>
        </authorList>
    </citation>
    <scope>NUCLEOTIDE SEQUENCE [LARGE SCALE GENOMIC DNA]</scope>
    <source>
        <strain evidence="4 5">NEAU-M9</strain>
    </source>
</reference>
<organism evidence="4 5">
    <name type="scientific">Actinoplanes hulinensis</name>
    <dbReference type="NCBI Taxonomy" id="1144547"/>
    <lineage>
        <taxon>Bacteria</taxon>
        <taxon>Bacillati</taxon>
        <taxon>Actinomycetota</taxon>
        <taxon>Actinomycetes</taxon>
        <taxon>Micromonosporales</taxon>
        <taxon>Micromonosporaceae</taxon>
        <taxon>Actinoplanes</taxon>
    </lineage>
</organism>
<gene>
    <name evidence="4" type="ORF">KZ829_26250</name>
</gene>
<sequence>MLTQVLLFAGTLLLALNLVLTYGALRRLREHDRLLNPEQGAAMNGVGETVAEFTATTTDGPALTRSGLGSGTLAGFFTPGCEPCREKLPEFVRVAAVHSAGRDGVLAVVVGDPESAAADVRLLEPVARVVVASRGDEILTAFGVQAFPSICTLGDHSRIVALGLAASEPTLTGGSR</sequence>
<dbReference type="RefSeq" id="WP_220146577.1">
    <property type="nucleotide sequence ID" value="NZ_JAHXZI010000014.1"/>
</dbReference>
<evidence type="ECO:0000313" key="5">
    <source>
        <dbReference type="Proteomes" id="UP001519863"/>
    </source>
</evidence>